<evidence type="ECO:0000313" key="10">
    <source>
        <dbReference type="Proteomes" id="UP000515162"/>
    </source>
</evidence>
<dbReference type="CDD" id="cd04382">
    <property type="entry name" value="RhoGAP_MgcRacGAP"/>
    <property type="match status" value="1"/>
</dbReference>
<gene>
    <name evidence="11" type="primary">LOC117142918</name>
</gene>
<dbReference type="SMART" id="SM00109">
    <property type="entry name" value="C1"/>
    <property type="match status" value="1"/>
</dbReference>
<dbReference type="Gene3D" id="1.10.555.10">
    <property type="entry name" value="Rho GTPase activation protein"/>
    <property type="match status" value="1"/>
</dbReference>
<dbReference type="AlphaFoldDB" id="A0A6P8K1Z1"/>
<evidence type="ECO:0000313" key="11">
    <source>
        <dbReference type="RefSeq" id="XP_033163107.1"/>
    </source>
</evidence>
<keyword evidence="2" id="KW-0217">Developmental protein</keyword>
<keyword evidence="4" id="KW-0863">Zinc-finger</keyword>
<keyword evidence="1" id="KW-0343">GTPase activation</keyword>
<evidence type="ECO:0000256" key="5">
    <source>
        <dbReference type="ARBA" id="ARBA00022782"/>
    </source>
</evidence>
<dbReference type="GO" id="GO:0008270">
    <property type="term" value="F:zinc ion binding"/>
    <property type="evidence" value="ECO:0007669"/>
    <property type="project" value="UniProtKB-KW"/>
</dbReference>
<evidence type="ECO:0000256" key="4">
    <source>
        <dbReference type="ARBA" id="ARBA00022771"/>
    </source>
</evidence>
<dbReference type="GO" id="GO:0030496">
    <property type="term" value="C:midbody"/>
    <property type="evidence" value="ECO:0007669"/>
    <property type="project" value="TreeGrafter"/>
</dbReference>
<accession>A0A6P8K1Z1</accession>
<dbReference type="GO" id="GO:0097149">
    <property type="term" value="C:centralspindlin complex"/>
    <property type="evidence" value="ECO:0007669"/>
    <property type="project" value="TreeGrafter"/>
</dbReference>
<dbReference type="GO" id="GO:0005634">
    <property type="term" value="C:nucleus"/>
    <property type="evidence" value="ECO:0007669"/>
    <property type="project" value="TreeGrafter"/>
</dbReference>
<keyword evidence="10" id="KW-1185">Reference proteome</keyword>
<evidence type="ECO:0000259" key="9">
    <source>
        <dbReference type="PROSITE" id="PS50238"/>
    </source>
</evidence>
<proteinExistence type="predicted"/>
<dbReference type="FunFam" id="3.30.60.20:FF:000033">
    <property type="entry name" value="Rac GTPase-activating protein 1"/>
    <property type="match status" value="1"/>
</dbReference>
<evidence type="ECO:0000256" key="3">
    <source>
        <dbReference type="ARBA" id="ARBA00022723"/>
    </source>
</evidence>
<reference evidence="11" key="1">
    <citation type="submission" date="2025-08" db="UniProtKB">
        <authorList>
            <consortium name="RefSeq"/>
        </authorList>
    </citation>
    <scope>IDENTIFICATION</scope>
    <source>
        <strain evidence="11">Mau12</strain>
        <tissue evidence="11">Whole Body</tissue>
    </source>
</reference>
<dbReference type="GO" id="GO:0007283">
    <property type="term" value="P:spermatogenesis"/>
    <property type="evidence" value="ECO:0007669"/>
    <property type="project" value="UniProtKB-KW"/>
</dbReference>
<dbReference type="InterPro" id="IPR002219">
    <property type="entry name" value="PKC_DAG/PE"/>
</dbReference>
<feature type="domain" description="Phorbol-ester/DAG-type" evidence="8">
    <location>
        <begin position="116"/>
        <end position="166"/>
    </location>
</feature>
<dbReference type="GO" id="GO:0051256">
    <property type="term" value="P:mitotic spindle midzone assembly"/>
    <property type="evidence" value="ECO:0007669"/>
    <property type="project" value="TreeGrafter"/>
</dbReference>
<dbReference type="PROSITE" id="PS50238">
    <property type="entry name" value="RHOGAP"/>
    <property type="match status" value="1"/>
</dbReference>
<dbReference type="GO" id="GO:0051233">
    <property type="term" value="C:spindle midzone"/>
    <property type="evidence" value="ECO:0007669"/>
    <property type="project" value="TreeGrafter"/>
</dbReference>
<dbReference type="RefSeq" id="XP_033163107.1">
    <property type="nucleotide sequence ID" value="XM_033307216.1"/>
</dbReference>
<dbReference type="CTD" id="117503"/>
<evidence type="ECO:0000256" key="7">
    <source>
        <dbReference type="ARBA" id="ARBA00022871"/>
    </source>
</evidence>
<evidence type="ECO:0000256" key="6">
    <source>
        <dbReference type="ARBA" id="ARBA00022833"/>
    </source>
</evidence>
<keyword evidence="6" id="KW-0862">Zinc</keyword>
<dbReference type="InterPro" id="IPR000198">
    <property type="entry name" value="RhoGAP_dom"/>
</dbReference>
<evidence type="ECO:0000259" key="8">
    <source>
        <dbReference type="PROSITE" id="PS50081"/>
    </source>
</evidence>
<dbReference type="PANTHER" id="PTHR46199">
    <property type="entry name" value="RAC GTPASE-ACTIVATING PROTEIN 1"/>
    <property type="match status" value="1"/>
</dbReference>
<dbReference type="GO" id="GO:0032154">
    <property type="term" value="C:cleavage furrow"/>
    <property type="evidence" value="ECO:0007669"/>
    <property type="project" value="TreeGrafter"/>
</dbReference>
<dbReference type="GO" id="GO:0000281">
    <property type="term" value="P:mitotic cytokinesis"/>
    <property type="evidence" value="ECO:0007669"/>
    <property type="project" value="TreeGrafter"/>
</dbReference>
<dbReference type="SMART" id="SM00324">
    <property type="entry name" value="RhoGAP"/>
    <property type="match status" value="1"/>
</dbReference>
<dbReference type="SUPFAM" id="SSF48350">
    <property type="entry name" value="GTPase activation domain, GAP"/>
    <property type="match status" value="1"/>
</dbReference>
<dbReference type="Pfam" id="PF00620">
    <property type="entry name" value="RhoGAP"/>
    <property type="match status" value="1"/>
</dbReference>
<dbReference type="GO" id="GO:0005096">
    <property type="term" value="F:GTPase activator activity"/>
    <property type="evidence" value="ECO:0007669"/>
    <property type="project" value="UniProtKB-KW"/>
</dbReference>
<dbReference type="Pfam" id="PF00130">
    <property type="entry name" value="C1_1"/>
    <property type="match status" value="1"/>
</dbReference>
<name>A0A6P8K1Z1_DROMA</name>
<dbReference type="PANTHER" id="PTHR46199:SF3">
    <property type="entry name" value="RAC GTPASE-ACTIVATING PROTEIN 1"/>
    <property type="match status" value="1"/>
</dbReference>
<dbReference type="GeneID" id="117142918"/>
<evidence type="ECO:0000256" key="1">
    <source>
        <dbReference type="ARBA" id="ARBA00022468"/>
    </source>
</evidence>
<dbReference type="InterPro" id="IPR008936">
    <property type="entry name" value="Rho_GTPase_activation_prot"/>
</dbReference>
<keyword evidence="7" id="KW-0744">Spermatogenesis</keyword>
<dbReference type="InterPro" id="IPR046349">
    <property type="entry name" value="C1-like_sf"/>
</dbReference>
<keyword evidence="5" id="KW-0221">Differentiation</keyword>
<dbReference type="GO" id="GO:0030154">
    <property type="term" value="P:cell differentiation"/>
    <property type="evidence" value="ECO:0007669"/>
    <property type="project" value="UniProtKB-KW"/>
</dbReference>
<sequence length="414" mass="47813">MWIFQECFRPKWPLFGNCQLTRTAESIGSFTISGSGSQTPSNRLYLSPDRPTMQDKRRLLREYRSYDDLSEHYRMFGSQSLDSLQDRVDMNPSGCDGLSTDGLDFCSQSHSGLLREHNFKIKSYYYNVGNCVHCRKRIRFATASLRCRACPLRCHIGCCRQLTVNCIPQPQIRTKRGCLSDYAPRVAPMVPALIVHCVTEIEARGLQQEGLYRVSSTREKCKRLRRKLLRGKSTPHLGNKDTHTLCCCVKDFLRQLVHPLIPIYHRRDFEEATRHEDRLGVEMAVYLAVLELHQAHRDTLAYLMLHWQRISESPAVRMTVNNLAVIFAPTLFGDLDVTLENVVTWQRVLKVLLLMPAGFWSQFLEVHPLPSSLGSTYDFENRYNQRHWDSSSNLGWSSVKTYFRSMVNLSSTHL</sequence>
<protein>
    <submittedName>
        <fullName evidence="11">GTPase-activating protein RacGAP84C</fullName>
    </submittedName>
</protein>
<dbReference type="Gene3D" id="3.30.60.20">
    <property type="match status" value="1"/>
</dbReference>
<dbReference type="Proteomes" id="UP000515162">
    <property type="component" value="Chromosome 3R"/>
</dbReference>
<feature type="domain" description="Rho-GAP" evidence="9">
    <location>
        <begin position="177"/>
        <end position="360"/>
    </location>
</feature>
<keyword evidence="3" id="KW-0479">Metal-binding</keyword>
<evidence type="ECO:0000256" key="2">
    <source>
        <dbReference type="ARBA" id="ARBA00022473"/>
    </source>
</evidence>
<dbReference type="PROSITE" id="PS00479">
    <property type="entry name" value="ZF_DAG_PE_1"/>
    <property type="match status" value="1"/>
</dbReference>
<organism evidence="10 11">
    <name type="scientific">Drosophila mauritiana</name>
    <name type="common">Fruit fly</name>
    <dbReference type="NCBI Taxonomy" id="7226"/>
    <lineage>
        <taxon>Eukaryota</taxon>
        <taxon>Metazoa</taxon>
        <taxon>Ecdysozoa</taxon>
        <taxon>Arthropoda</taxon>
        <taxon>Hexapoda</taxon>
        <taxon>Insecta</taxon>
        <taxon>Pterygota</taxon>
        <taxon>Neoptera</taxon>
        <taxon>Endopterygota</taxon>
        <taxon>Diptera</taxon>
        <taxon>Brachycera</taxon>
        <taxon>Muscomorpha</taxon>
        <taxon>Ephydroidea</taxon>
        <taxon>Drosophilidae</taxon>
        <taxon>Drosophila</taxon>
        <taxon>Sophophora</taxon>
    </lineage>
</organism>
<dbReference type="SUPFAM" id="SSF57889">
    <property type="entry name" value="Cysteine-rich domain"/>
    <property type="match status" value="1"/>
</dbReference>
<dbReference type="PROSITE" id="PS50081">
    <property type="entry name" value="ZF_DAG_PE_2"/>
    <property type="match status" value="1"/>
</dbReference>
<dbReference type="GO" id="GO:0007266">
    <property type="term" value="P:Rho protein signal transduction"/>
    <property type="evidence" value="ECO:0007669"/>
    <property type="project" value="TreeGrafter"/>
</dbReference>